<evidence type="ECO:0000256" key="2">
    <source>
        <dbReference type="ARBA" id="ARBA00022695"/>
    </source>
</evidence>
<reference evidence="5" key="1">
    <citation type="submission" date="2021-11" db="EMBL/GenBank/DDBJ databases">
        <title>A Novel Adlercreutzia Species, isolated from a Allomyrina dichotoma larva feces.</title>
        <authorList>
            <person name="Suh M.K."/>
        </authorList>
    </citation>
    <scope>NUCLEOTIDE SEQUENCE</scope>
    <source>
        <strain evidence="5">JBNU-10</strain>
    </source>
</reference>
<evidence type="ECO:0000256" key="1">
    <source>
        <dbReference type="ARBA" id="ARBA00022679"/>
    </source>
</evidence>
<dbReference type="InterPro" id="IPR000835">
    <property type="entry name" value="HTH_MarR-typ"/>
</dbReference>
<keyword evidence="6" id="KW-1185">Reference proteome</keyword>
<dbReference type="InterPro" id="IPR025877">
    <property type="entry name" value="MobA-like_NTP_Trfase"/>
</dbReference>
<evidence type="ECO:0000313" key="5">
    <source>
        <dbReference type="EMBL" id="MCI2241787.1"/>
    </source>
</evidence>
<dbReference type="RefSeq" id="WP_242164372.1">
    <property type="nucleotide sequence ID" value="NZ_JAJMLW010000002.1"/>
</dbReference>
<gene>
    <name evidence="5" type="ORF">LPT13_05385</name>
</gene>
<dbReference type="InterPro" id="IPR036388">
    <property type="entry name" value="WH-like_DNA-bd_sf"/>
</dbReference>
<dbReference type="InterPro" id="IPR036390">
    <property type="entry name" value="WH_DNA-bd_sf"/>
</dbReference>
<dbReference type="Gene3D" id="3.90.550.10">
    <property type="entry name" value="Spore Coat Polysaccharide Biosynthesis Protein SpsA, Chain A"/>
    <property type="match status" value="1"/>
</dbReference>
<feature type="domain" description="HTH marR-type" evidence="3">
    <location>
        <begin position="5"/>
        <end position="55"/>
    </location>
</feature>
<feature type="domain" description="MobA-like NTP transferase" evidence="4">
    <location>
        <begin position="74"/>
        <end position="184"/>
    </location>
</feature>
<keyword evidence="1 5" id="KW-0808">Transferase</keyword>
<dbReference type="SUPFAM" id="SSF46785">
    <property type="entry name" value="Winged helix' DNA-binding domain"/>
    <property type="match status" value="1"/>
</dbReference>
<protein>
    <submittedName>
        <fullName evidence="5">NTP transferase domain-containing protein</fullName>
    </submittedName>
</protein>
<comment type="caution">
    <text evidence="5">The sequence shown here is derived from an EMBL/GenBank/DDBJ whole genome shotgun (WGS) entry which is preliminary data.</text>
</comment>
<dbReference type="GO" id="GO:0016740">
    <property type="term" value="F:transferase activity"/>
    <property type="evidence" value="ECO:0007669"/>
    <property type="project" value="UniProtKB-KW"/>
</dbReference>
<dbReference type="PANTHER" id="PTHR43584">
    <property type="entry name" value="NUCLEOTIDYL TRANSFERASE"/>
    <property type="match status" value="1"/>
</dbReference>
<evidence type="ECO:0000259" key="3">
    <source>
        <dbReference type="Pfam" id="PF12802"/>
    </source>
</evidence>
<dbReference type="Pfam" id="PF12804">
    <property type="entry name" value="NTP_transf_3"/>
    <property type="match status" value="1"/>
</dbReference>
<dbReference type="Gene3D" id="1.10.10.10">
    <property type="entry name" value="Winged helix-like DNA-binding domain superfamily/Winged helix DNA-binding domain"/>
    <property type="match status" value="1"/>
</dbReference>
<organism evidence="5 6">
    <name type="scientific">Adlercreutzia faecimuris</name>
    <dbReference type="NCBI Taxonomy" id="2897341"/>
    <lineage>
        <taxon>Bacteria</taxon>
        <taxon>Bacillati</taxon>
        <taxon>Actinomycetota</taxon>
        <taxon>Coriobacteriia</taxon>
        <taxon>Eggerthellales</taxon>
        <taxon>Eggerthellaceae</taxon>
        <taxon>Adlercreutzia</taxon>
    </lineage>
</organism>
<dbReference type="PANTHER" id="PTHR43584:SF5">
    <property type="entry name" value="PROTEIN LICC"/>
    <property type="match status" value="1"/>
</dbReference>
<name>A0ABS9WH30_9ACTN</name>
<dbReference type="InterPro" id="IPR029044">
    <property type="entry name" value="Nucleotide-diphossugar_trans"/>
</dbReference>
<dbReference type="Proteomes" id="UP001430755">
    <property type="component" value="Unassembled WGS sequence"/>
</dbReference>
<accession>A0ABS9WH30</accession>
<dbReference type="InterPro" id="IPR050065">
    <property type="entry name" value="GlmU-like"/>
</dbReference>
<keyword evidence="2" id="KW-0548">Nucleotidyltransferase</keyword>
<dbReference type="SUPFAM" id="SSF53448">
    <property type="entry name" value="Nucleotide-diphospho-sugar transferases"/>
    <property type="match status" value="1"/>
</dbReference>
<evidence type="ECO:0000313" key="6">
    <source>
        <dbReference type="Proteomes" id="UP001430755"/>
    </source>
</evidence>
<proteinExistence type="predicted"/>
<dbReference type="CDD" id="cd02523">
    <property type="entry name" value="PC_cytidylyltransferase"/>
    <property type="match status" value="1"/>
</dbReference>
<dbReference type="EMBL" id="JAJMLW010000002">
    <property type="protein sequence ID" value="MCI2241787.1"/>
    <property type="molecule type" value="Genomic_DNA"/>
</dbReference>
<sequence length="299" mass="33950">MSGNLTAKEFKLLELVEGRAGEKLTQRDLATATGFSVGSVNKLVTSLTEAGFLDKMTLTEEGREALEPYRVKRAVLIAAGFGERMVPITLNTPKPLVRVRGKRIIDSLLDALEAAGIEDVYVVRGYLGEQFDQLRYRYPHVKFIENEIYNEANNISSALAASGLLENAYVMESDILLANPQLITKYQYETNYLAFPVERTDDWCFHVKHGIIDSLAVGGLNCHQMCGISYWSEEDGRKLAEDIPKVIDMPGGKERYWDEVALRYCKDRYRVAIRECRREDLVEIDTFRELQELDPSYCV</sequence>
<evidence type="ECO:0000259" key="4">
    <source>
        <dbReference type="Pfam" id="PF12804"/>
    </source>
</evidence>
<dbReference type="Pfam" id="PF12802">
    <property type="entry name" value="MarR_2"/>
    <property type="match status" value="1"/>
</dbReference>